<gene>
    <name evidence="7" type="ORF">OsJ_24609</name>
</gene>
<evidence type="ECO:0000313" key="7">
    <source>
        <dbReference type="EMBL" id="EAZ40164.1"/>
    </source>
</evidence>
<evidence type="ECO:0000256" key="3">
    <source>
        <dbReference type="ARBA" id="ARBA00022833"/>
    </source>
</evidence>
<dbReference type="PANTHER" id="PTHR47718:SF18">
    <property type="entry name" value="PROTEIN FAR1-RELATED SEQUENCE 5-LIKE"/>
    <property type="match status" value="1"/>
</dbReference>
<dbReference type="Proteomes" id="UP000007752">
    <property type="component" value="Chromosome 7"/>
</dbReference>
<keyword evidence="3" id="KW-0862">Zinc</keyword>
<dbReference type="EMBL" id="CM000144">
    <property type="protein sequence ID" value="EAZ40164.1"/>
    <property type="molecule type" value="Genomic_DNA"/>
</dbReference>
<dbReference type="InterPro" id="IPR006564">
    <property type="entry name" value="Znf_PMZ"/>
</dbReference>
<dbReference type="GO" id="GO:0008270">
    <property type="term" value="F:zinc ion binding"/>
    <property type="evidence" value="ECO:0007669"/>
    <property type="project" value="UniProtKB-KW"/>
</dbReference>
<organism evidence="7">
    <name type="scientific">Oryza sativa subsp. japonica</name>
    <name type="common">Rice</name>
    <dbReference type="NCBI Taxonomy" id="39947"/>
    <lineage>
        <taxon>Eukaryota</taxon>
        <taxon>Viridiplantae</taxon>
        <taxon>Streptophyta</taxon>
        <taxon>Embryophyta</taxon>
        <taxon>Tracheophyta</taxon>
        <taxon>Spermatophyta</taxon>
        <taxon>Magnoliopsida</taxon>
        <taxon>Liliopsida</taxon>
        <taxon>Poales</taxon>
        <taxon>Poaceae</taxon>
        <taxon>BOP clade</taxon>
        <taxon>Oryzoideae</taxon>
        <taxon>Oryzeae</taxon>
        <taxon>Oryzinae</taxon>
        <taxon>Oryza</taxon>
        <taxon>Oryza sativa</taxon>
    </lineage>
</organism>
<evidence type="ECO:0000256" key="5">
    <source>
        <dbReference type="SAM" id="MobiDB-lite"/>
    </source>
</evidence>
<evidence type="ECO:0000256" key="2">
    <source>
        <dbReference type="ARBA" id="ARBA00022771"/>
    </source>
</evidence>
<evidence type="ECO:0000256" key="4">
    <source>
        <dbReference type="PROSITE-ProRule" id="PRU00325"/>
    </source>
</evidence>
<keyword evidence="2 4" id="KW-0863">Zinc-finger</keyword>
<accession>A3BKS5</accession>
<dbReference type="Pfam" id="PF04434">
    <property type="entry name" value="SWIM"/>
    <property type="match status" value="1"/>
</dbReference>
<dbReference type="InterPro" id="IPR018289">
    <property type="entry name" value="MULE_transposase_dom"/>
</dbReference>
<dbReference type="Pfam" id="PF10551">
    <property type="entry name" value="MULE"/>
    <property type="match status" value="1"/>
</dbReference>
<name>A3BKS5_ORYSJ</name>
<feature type="domain" description="SWIM-type" evidence="6">
    <location>
        <begin position="181"/>
        <end position="213"/>
    </location>
</feature>
<proteinExistence type="predicted"/>
<feature type="compositionally biased region" description="Basic and acidic residues" evidence="5">
    <location>
        <begin position="340"/>
        <end position="359"/>
    </location>
</feature>
<evidence type="ECO:0000259" key="6">
    <source>
        <dbReference type="PROSITE" id="PS50966"/>
    </source>
</evidence>
<dbReference type="InterPro" id="IPR007527">
    <property type="entry name" value="Znf_SWIM"/>
</dbReference>
<evidence type="ECO:0000256" key="1">
    <source>
        <dbReference type="ARBA" id="ARBA00022723"/>
    </source>
</evidence>
<protein>
    <recommendedName>
        <fullName evidence="6">SWIM-type domain-containing protein</fullName>
    </recommendedName>
</protein>
<reference evidence="7" key="2">
    <citation type="submission" date="2008-12" db="EMBL/GenBank/DDBJ databases">
        <title>Improved gene annotation of the rice (Oryza sativa) genomes.</title>
        <authorList>
            <person name="Wang J."/>
            <person name="Li R."/>
            <person name="Fan W."/>
            <person name="Huang Q."/>
            <person name="Zhang J."/>
            <person name="Zhou Y."/>
            <person name="Hu Y."/>
            <person name="Zi S."/>
            <person name="Li J."/>
            <person name="Ni P."/>
            <person name="Zheng H."/>
            <person name="Zhang Y."/>
            <person name="Zhao M."/>
            <person name="Hao Q."/>
            <person name="McDermott J."/>
            <person name="Samudrala R."/>
            <person name="Kristiansen K."/>
            <person name="Wong G.K.-S."/>
        </authorList>
    </citation>
    <scope>NUCLEOTIDE SEQUENCE</scope>
</reference>
<dbReference type="PANTHER" id="PTHR47718">
    <property type="entry name" value="OS01G0519700 PROTEIN"/>
    <property type="match status" value="1"/>
</dbReference>
<sequence length="379" mass="43729">MGGVEPRLIITDECASMKAAISVDFPTSTHRLCMWHIMRKLKDKVGYPLREDKEFLDRFNKCVWCTETDEEFEAQWTSIISDYGLEDHEWLTTRFDTALEEQRHKELENDNVTVHSNQKLKTEWGFEKHGREVFTHEIFDTFQKEVVAVMEKCIVENIEIEGDVKITTVSDSSLRERKVLYNTSTKDISCTCMLFESLGIPCRHVILVLRSARLNQLPEHLVLRRWTKMCKKEPVFDSEGTLLEESESTSTDPMMKKLVFDVFNTMEETIHLAKQSIDSMQLLKNGVLDIAKQVRQMVPATQRTRVSEIEEFLGCSIPTQIDIHPPNDVRAKGKCNRLLGHLDKGKARKKASNDDKEGEVQQNNKKKRKANGSKKPLDP</sequence>
<reference evidence="7" key="1">
    <citation type="journal article" date="2005" name="PLoS Biol.">
        <title>The genomes of Oryza sativa: a history of duplications.</title>
        <authorList>
            <person name="Yu J."/>
            <person name="Wang J."/>
            <person name="Lin W."/>
            <person name="Li S."/>
            <person name="Li H."/>
            <person name="Zhou J."/>
            <person name="Ni P."/>
            <person name="Dong W."/>
            <person name="Hu S."/>
            <person name="Zeng C."/>
            <person name="Zhang J."/>
            <person name="Zhang Y."/>
            <person name="Li R."/>
            <person name="Xu Z."/>
            <person name="Li S."/>
            <person name="Li X."/>
            <person name="Zheng H."/>
            <person name="Cong L."/>
            <person name="Lin L."/>
            <person name="Yin J."/>
            <person name="Geng J."/>
            <person name="Li G."/>
            <person name="Shi J."/>
            <person name="Liu J."/>
            <person name="Lv H."/>
            <person name="Li J."/>
            <person name="Wang J."/>
            <person name="Deng Y."/>
            <person name="Ran L."/>
            <person name="Shi X."/>
            <person name="Wang X."/>
            <person name="Wu Q."/>
            <person name="Li C."/>
            <person name="Ren X."/>
            <person name="Wang J."/>
            <person name="Wang X."/>
            <person name="Li D."/>
            <person name="Liu D."/>
            <person name="Zhang X."/>
            <person name="Ji Z."/>
            <person name="Zhao W."/>
            <person name="Sun Y."/>
            <person name="Zhang Z."/>
            <person name="Bao J."/>
            <person name="Han Y."/>
            <person name="Dong L."/>
            <person name="Ji J."/>
            <person name="Chen P."/>
            <person name="Wu S."/>
            <person name="Liu J."/>
            <person name="Xiao Y."/>
            <person name="Bu D."/>
            <person name="Tan J."/>
            <person name="Yang L."/>
            <person name="Ye C."/>
            <person name="Zhang J."/>
            <person name="Xu J."/>
            <person name="Zhou Y."/>
            <person name="Yu Y."/>
            <person name="Zhang B."/>
            <person name="Zhuang S."/>
            <person name="Wei H."/>
            <person name="Liu B."/>
            <person name="Lei M."/>
            <person name="Yu H."/>
            <person name="Li Y."/>
            <person name="Xu H."/>
            <person name="Wei S."/>
            <person name="He X."/>
            <person name="Fang L."/>
            <person name="Zhang Z."/>
            <person name="Zhang Y."/>
            <person name="Huang X."/>
            <person name="Su Z."/>
            <person name="Tong W."/>
            <person name="Li J."/>
            <person name="Tong Z."/>
            <person name="Li S."/>
            <person name="Ye J."/>
            <person name="Wang L."/>
            <person name="Fang L."/>
            <person name="Lei T."/>
            <person name="Chen C."/>
            <person name="Chen H."/>
            <person name="Xu Z."/>
            <person name="Li H."/>
            <person name="Huang H."/>
            <person name="Zhang F."/>
            <person name="Xu H."/>
            <person name="Li N."/>
            <person name="Zhao C."/>
            <person name="Li S."/>
            <person name="Dong L."/>
            <person name="Huang Y."/>
            <person name="Li L."/>
            <person name="Xi Y."/>
            <person name="Qi Q."/>
            <person name="Li W."/>
            <person name="Zhang B."/>
            <person name="Hu W."/>
            <person name="Zhang Y."/>
            <person name="Tian X."/>
            <person name="Jiao Y."/>
            <person name="Liang X."/>
            <person name="Jin J."/>
            <person name="Gao L."/>
            <person name="Zheng W."/>
            <person name="Hao B."/>
            <person name="Liu S."/>
            <person name="Wang W."/>
            <person name="Yuan L."/>
            <person name="Cao M."/>
            <person name="McDermott J."/>
            <person name="Samudrala R."/>
            <person name="Wang J."/>
            <person name="Wong G.K."/>
            <person name="Yang H."/>
        </authorList>
    </citation>
    <scope>NUCLEOTIDE SEQUENCE [LARGE SCALE GENOMIC DNA]</scope>
</reference>
<feature type="region of interest" description="Disordered" evidence="5">
    <location>
        <begin position="340"/>
        <end position="379"/>
    </location>
</feature>
<dbReference type="AlphaFoldDB" id="A3BKS5"/>
<keyword evidence="1" id="KW-0479">Metal-binding</keyword>
<dbReference type="PROSITE" id="PS50966">
    <property type="entry name" value="ZF_SWIM"/>
    <property type="match status" value="1"/>
</dbReference>
<dbReference type="SMART" id="SM00575">
    <property type="entry name" value="ZnF_PMZ"/>
    <property type="match status" value="1"/>
</dbReference>